<name>A0A6J6H3M0_9ZZZZ</name>
<dbReference type="InterPro" id="IPR001608">
    <property type="entry name" value="Ala_racemase_N"/>
</dbReference>
<dbReference type="SUPFAM" id="SSF51419">
    <property type="entry name" value="PLP-binding barrel"/>
    <property type="match status" value="1"/>
</dbReference>
<organism evidence="3">
    <name type="scientific">freshwater metagenome</name>
    <dbReference type="NCBI Taxonomy" id="449393"/>
    <lineage>
        <taxon>unclassified sequences</taxon>
        <taxon>metagenomes</taxon>
        <taxon>ecological metagenomes</taxon>
    </lineage>
</organism>
<dbReference type="PANTHER" id="PTHR10146">
    <property type="entry name" value="PROLINE SYNTHETASE CO-TRANSCRIBED BACTERIAL HOMOLOG PROTEIN"/>
    <property type="match status" value="1"/>
</dbReference>
<evidence type="ECO:0000313" key="3">
    <source>
        <dbReference type="EMBL" id="CAB4608282.1"/>
    </source>
</evidence>
<dbReference type="InterPro" id="IPR029066">
    <property type="entry name" value="PLP-binding_barrel"/>
</dbReference>
<gene>
    <name evidence="3" type="ORF">UFOPK1852_00530</name>
</gene>
<dbReference type="GO" id="GO:0030170">
    <property type="term" value="F:pyridoxal phosphate binding"/>
    <property type="evidence" value="ECO:0007669"/>
    <property type="project" value="InterPro"/>
</dbReference>
<dbReference type="InterPro" id="IPR011078">
    <property type="entry name" value="PyrdxlP_homeostasis"/>
</dbReference>
<protein>
    <submittedName>
        <fullName evidence="3">Unannotated protein</fullName>
    </submittedName>
</protein>
<sequence>MSNRKIEIAKNLQDVKDRIHRAADLAGRDPAEIELIVVTKTFPITDIEILSELGEHNFGENRDQEAAPKAQEISATWHFQGQIQSNKIKSIGQWADVIHSISTAKEILKFAQSPRSHQVFLQVSLDGELERGGADPSDLAELALLVNESNNLELMGLMAVGPLGVDPEIAFADLAQIHQGFKAVFPNAKYLSAGMSGDFETAILHGATHIRVGSSILGSRSPH</sequence>
<dbReference type="EMBL" id="CAEZUS010000063">
    <property type="protein sequence ID" value="CAB4608282.1"/>
    <property type="molecule type" value="Genomic_DNA"/>
</dbReference>
<dbReference type="PIRSF" id="PIRSF004848">
    <property type="entry name" value="YBL036c_PLPDEIII"/>
    <property type="match status" value="1"/>
</dbReference>
<evidence type="ECO:0000256" key="1">
    <source>
        <dbReference type="ARBA" id="ARBA00022898"/>
    </source>
</evidence>
<feature type="domain" description="Alanine racemase N-terminal" evidence="2">
    <location>
        <begin position="11"/>
        <end position="219"/>
    </location>
</feature>
<dbReference type="Gene3D" id="3.20.20.10">
    <property type="entry name" value="Alanine racemase"/>
    <property type="match status" value="1"/>
</dbReference>
<dbReference type="CDD" id="cd00635">
    <property type="entry name" value="PLPDE_III_YBL036c_like"/>
    <property type="match status" value="1"/>
</dbReference>
<evidence type="ECO:0000259" key="2">
    <source>
        <dbReference type="Pfam" id="PF01168"/>
    </source>
</evidence>
<reference evidence="3" key="1">
    <citation type="submission" date="2020-05" db="EMBL/GenBank/DDBJ databases">
        <authorList>
            <person name="Chiriac C."/>
            <person name="Salcher M."/>
            <person name="Ghai R."/>
            <person name="Kavagutti S V."/>
        </authorList>
    </citation>
    <scope>NUCLEOTIDE SEQUENCE</scope>
</reference>
<dbReference type="Pfam" id="PF01168">
    <property type="entry name" value="Ala_racemase_N"/>
    <property type="match status" value="1"/>
</dbReference>
<dbReference type="NCBIfam" id="TIGR00044">
    <property type="entry name" value="YggS family pyridoxal phosphate-dependent enzyme"/>
    <property type="match status" value="1"/>
</dbReference>
<accession>A0A6J6H3M0</accession>
<keyword evidence="1" id="KW-0663">Pyridoxal phosphate</keyword>
<proteinExistence type="inferred from homology"/>
<dbReference type="HAMAP" id="MF_02087">
    <property type="entry name" value="PLP_homeostasis"/>
    <property type="match status" value="1"/>
</dbReference>
<dbReference type="PANTHER" id="PTHR10146:SF14">
    <property type="entry name" value="PYRIDOXAL PHOSPHATE HOMEOSTASIS PROTEIN"/>
    <property type="match status" value="1"/>
</dbReference>
<dbReference type="AlphaFoldDB" id="A0A6J6H3M0"/>